<dbReference type="AlphaFoldDB" id="A0A108TC29"/>
<dbReference type="PATRIC" id="fig|46506.5.peg.514"/>
<dbReference type="STRING" id="46506.AA415_00478"/>
<feature type="domain" description="NAD-dependent epimerase/dehydratase" evidence="2">
    <location>
        <begin position="3"/>
        <end position="252"/>
    </location>
</feature>
<dbReference type="EC" id="5.1.3.2" evidence="3"/>
<dbReference type="Proteomes" id="UP000056419">
    <property type="component" value="Unassembled WGS sequence"/>
</dbReference>
<accession>A0A108TC29</accession>
<keyword evidence="1" id="KW-0520">NAD</keyword>
<dbReference type="PANTHER" id="PTHR43574">
    <property type="entry name" value="EPIMERASE-RELATED"/>
    <property type="match status" value="1"/>
</dbReference>
<comment type="caution">
    <text evidence="3">The sequence shown here is derived from an EMBL/GenBank/DDBJ whole genome shotgun (WGS) entry which is preliminary data.</text>
</comment>
<dbReference type="InterPro" id="IPR036291">
    <property type="entry name" value="NAD(P)-bd_dom_sf"/>
</dbReference>
<evidence type="ECO:0000313" key="4">
    <source>
        <dbReference type="Proteomes" id="UP000056419"/>
    </source>
</evidence>
<evidence type="ECO:0000313" key="3">
    <source>
        <dbReference type="EMBL" id="KWR57022.1"/>
    </source>
</evidence>
<evidence type="ECO:0000259" key="2">
    <source>
        <dbReference type="Pfam" id="PF01370"/>
    </source>
</evidence>
<dbReference type="EMBL" id="LRGC01000002">
    <property type="protein sequence ID" value="KWR57022.1"/>
    <property type="molecule type" value="Genomic_DNA"/>
</dbReference>
<keyword evidence="4" id="KW-1185">Reference proteome</keyword>
<evidence type="ECO:0000256" key="1">
    <source>
        <dbReference type="ARBA" id="ARBA00023027"/>
    </source>
</evidence>
<dbReference type="RefSeq" id="WP_060385171.1">
    <property type="nucleotide sequence ID" value="NZ_LRGC01000002.1"/>
</dbReference>
<reference evidence="3 4" key="1">
    <citation type="journal article" date="2016" name="BMC Genomics">
        <title>Type VI secretion systems of human gut Bacteroidales segregate into three genetic architectures, two of which are contained on mobile genetic elements.</title>
        <authorList>
            <person name="Coyne M.J."/>
            <person name="Roelofs K.G."/>
            <person name="Comstock L.E."/>
        </authorList>
    </citation>
    <scope>NUCLEOTIDE SEQUENCE [LARGE SCALE GENOMIC DNA]</scope>
    <source>
        <strain evidence="3 4">CL09T03C01</strain>
    </source>
</reference>
<proteinExistence type="predicted"/>
<dbReference type="SUPFAM" id="SSF51735">
    <property type="entry name" value="NAD(P)-binding Rossmann-fold domains"/>
    <property type="match status" value="1"/>
</dbReference>
<dbReference type="PRINTS" id="PR01713">
    <property type="entry name" value="NUCEPIMERASE"/>
</dbReference>
<gene>
    <name evidence="3" type="ORF">AA415_00478</name>
</gene>
<dbReference type="Gene3D" id="3.40.50.720">
    <property type="entry name" value="NAD(P)-binding Rossmann-like Domain"/>
    <property type="match status" value="1"/>
</dbReference>
<dbReference type="GO" id="GO:0003978">
    <property type="term" value="F:UDP-glucose 4-epimerase activity"/>
    <property type="evidence" value="ECO:0007669"/>
    <property type="project" value="UniProtKB-EC"/>
</dbReference>
<protein>
    <submittedName>
        <fullName evidence="3">UDP-glucose 4-epimerase</fullName>
        <ecNumber evidence="3">5.1.3.2</ecNumber>
    </submittedName>
</protein>
<sequence>MKILVTGAAGFIGSYVSKHLLAYGNEVIGLDNINDYYDINLKYGRLAELGIEKENIGWYKFTSSTTFSNFRFIRMNLEDTQAMQMLFANEGFECVCNLAAQAGVRYSIQNPYAYIKSNVDGFLNVLEGCRHNKVRHFVYASSSSVYGLNGKVPFSEDDSIAHPVSLYAASKKSNELMAHAYSHLYNIPSTGLRFFTVYGPWGRPDMSPFLFADAILNHRPIKVFNNGDMLRDFTYIDDIVEGVLKVITHIPTADATWNPESPSPASSSAPYKIYNIGNSQPVKLMDFIQAIENAIGEEADKIYLPMQPGDVYQTYADTSRLENELGFKPHKDLNEGVKETIGWYRNFYKI</sequence>
<keyword evidence="3" id="KW-0413">Isomerase</keyword>
<organism evidence="3 4">
    <name type="scientific">Bacteroides stercoris</name>
    <dbReference type="NCBI Taxonomy" id="46506"/>
    <lineage>
        <taxon>Bacteria</taxon>
        <taxon>Pseudomonadati</taxon>
        <taxon>Bacteroidota</taxon>
        <taxon>Bacteroidia</taxon>
        <taxon>Bacteroidales</taxon>
        <taxon>Bacteroidaceae</taxon>
        <taxon>Bacteroides</taxon>
    </lineage>
</organism>
<name>A0A108TC29_BACSE</name>
<dbReference type="InterPro" id="IPR001509">
    <property type="entry name" value="Epimerase_deHydtase"/>
</dbReference>
<dbReference type="Pfam" id="PF01370">
    <property type="entry name" value="Epimerase"/>
    <property type="match status" value="1"/>
</dbReference>
<dbReference type="CDD" id="cd05253">
    <property type="entry name" value="UDP_GE_SDE_e"/>
    <property type="match status" value="1"/>
</dbReference>